<evidence type="ECO:0000313" key="5">
    <source>
        <dbReference type="Proteomes" id="UP001169764"/>
    </source>
</evidence>
<feature type="chain" id="PRO_5047138843" evidence="2">
    <location>
        <begin position="23"/>
        <end position="152"/>
    </location>
</feature>
<sequence length="152" mass="16565">MRRFSPFAALLLALAASVPAAATDDDLRSVAGMAQHNRVLLVFAPSMRDGRLEAQRQAMSRFAAGALARDLVIVQVAEGKVIGAHDVDRKLRRRFTTPAPRFRALLIGKDGRVAIDSATPLDEHRLQAAIDAMPMRQEEVRRAKAGEGVARD</sequence>
<evidence type="ECO:0000259" key="3">
    <source>
        <dbReference type="Pfam" id="PF13778"/>
    </source>
</evidence>
<feature type="domain" description="DUF4174" evidence="3">
    <location>
        <begin position="32"/>
        <end position="139"/>
    </location>
</feature>
<dbReference type="InterPro" id="IPR025232">
    <property type="entry name" value="DUF4174"/>
</dbReference>
<protein>
    <submittedName>
        <fullName evidence="4">DUF4174 domain-containing protein</fullName>
    </submittedName>
</protein>
<name>A0ABT8Y6Z3_9SPHN</name>
<dbReference type="Pfam" id="PF13778">
    <property type="entry name" value="DUF4174"/>
    <property type="match status" value="1"/>
</dbReference>
<comment type="caution">
    <text evidence="4">The sequence shown here is derived from an EMBL/GenBank/DDBJ whole genome shotgun (WGS) entry which is preliminary data.</text>
</comment>
<keyword evidence="5" id="KW-1185">Reference proteome</keyword>
<dbReference type="EMBL" id="JAUOTP010000001">
    <property type="protein sequence ID" value="MDO6413460.1"/>
    <property type="molecule type" value="Genomic_DNA"/>
</dbReference>
<reference evidence="4" key="1">
    <citation type="submission" date="2023-07" db="EMBL/GenBank/DDBJ databases">
        <authorList>
            <person name="Kim M."/>
        </authorList>
    </citation>
    <scope>NUCLEOTIDE SEQUENCE</scope>
    <source>
        <strain evidence="4">BIUV-7</strain>
    </source>
</reference>
<dbReference type="Proteomes" id="UP001169764">
    <property type="component" value="Unassembled WGS sequence"/>
</dbReference>
<evidence type="ECO:0000313" key="4">
    <source>
        <dbReference type="EMBL" id="MDO6413460.1"/>
    </source>
</evidence>
<keyword evidence="1 2" id="KW-0732">Signal</keyword>
<evidence type="ECO:0000256" key="2">
    <source>
        <dbReference type="SAM" id="SignalP"/>
    </source>
</evidence>
<accession>A0ABT8Y6Z3</accession>
<feature type="signal peptide" evidence="2">
    <location>
        <begin position="1"/>
        <end position="22"/>
    </location>
</feature>
<dbReference type="RefSeq" id="WP_303539876.1">
    <property type="nucleotide sequence ID" value="NZ_JAUOTP010000001.1"/>
</dbReference>
<proteinExistence type="predicted"/>
<organism evidence="4 5">
    <name type="scientific">Sphingomonas natans</name>
    <dbReference type="NCBI Taxonomy" id="3063330"/>
    <lineage>
        <taxon>Bacteria</taxon>
        <taxon>Pseudomonadati</taxon>
        <taxon>Pseudomonadota</taxon>
        <taxon>Alphaproteobacteria</taxon>
        <taxon>Sphingomonadales</taxon>
        <taxon>Sphingomonadaceae</taxon>
        <taxon>Sphingomonas</taxon>
    </lineage>
</organism>
<gene>
    <name evidence="4" type="ORF">Q4F19_03605</name>
</gene>
<evidence type="ECO:0000256" key="1">
    <source>
        <dbReference type="ARBA" id="ARBA00022729"/>
    </source>
</evidence>